<gene>
    <name evidence="2" type="ORF">JOE66_002175</name>
</gene>
<comment type="caution">
    <text evidence="2">The sequence shown here is derived from an EMBL/GenBank/DDBJ whole genome shotgun (WGS) entry which is preliminary data.</text>
</comment>
<dbReference type="Proteomes" id="UP000776164">
    <property type="component" value="Unassembled WGS sequence"/>
</dbReference>
<evidence type="ECO:0008006" key="4">
    <source>
        <dbReference type="Google" id="ProtNLM"/>
    </source>
</evidence>
<feature type="compositionally biased region" description="Basic and acidic residues" evidence="1">
    <location>
        <begin position="251"/>
        <end position="261"/>
    </location>
</feature>
<dbReference type="EMBL" id="JAFBBU010000001">
    <property type="protein sequence ID" value="MBM7472541.1"/>
    <property type="molecule type" value="Genomic_DNA"/>
</dbReference>
<organism evidence="2 3">
    <name type="scientific">Subtercola frigoramans</name>
    <dbReference type="NCBI Taxonomy" id="120298"/>
    <lineage>
        <taxon>Bacteria</taxon>
        <taxon>Bacillati</taxon>
        <taxon>Actinomycetota</taxon>
        <taxon>Actinomycetes</taxon>
        <taxon>Micrococcales</taxon>
        <taxon>Microbacteriaceae</taxon>
        <taxon>Subtercola</taxon>
    </lineage>
</organism>
<sequence length="274" mass="29737">MLAYSIFQGAFMPTFQDPVADSDEATQALRGLAHATRAFDDPADTYAVIGELLSGVRSLRQVLHQLAAAHITHHDRAHTDDGNPQVGTRAALAAADELQQASILIDAVEAHLDHASQHSGRIAWHPEPAPIREERPSRWIGVVFLQGEEADEVLALIDRDGTDAAIEHLAGFDVGEETTQAALVNGYVYDHVPAGALDQITTGKDYTLTYNHELGHISLLRTHLSATPEMESDAQPQCAAASRATPHRPARTQEADDDQWRLSRSPSASRGRSL</sequence>
<protein>
    <recommendedName>
        <fullName evidence="4">DUF222 domain-containing protein</fullName>
    </recommendedName>
</protein>
<dbReference type="RefSeq" id="WP_205109374.1">
    <property type="nucleotide sequence ID" value="NZ_BAAAHT010000004.1"/>
</dbReference>
<accession>A0ABS2L612</accession>
<name>A0ABS2L612_9MICO</name>
<evidence type="ECO:0000256" key="1">
    <source>
        <dbReference type="SAM" id="MobiDB-lite"/>
    </source>
</evidence>
<keyword evidence="3" id="KW-1185">Reference proteome</keyword>
<proteinExistence type="predicted"/>
<reference evidence="2 3" key="1">
    <citation type="submission" date="2021-01" db="EMBL/GenBank/DDBJ databases">
        <title>Sequencing the genomes of 1000 actinobacteria strains.</title>
        <authorList>
            <person name="Klenk H.-P."/>
        </authorList>
    </citation>
    <scope>NUCLEOTIDE SEQUENCE [LARGE SCALE GENOMIC DNA]</scope>
    <source>
        <strain evidence="2 3">DSM 13057</strain>
    </source>
</reference>
<evidence type="ECO:0000313" key="3">
    <source>
        <dbReference type="Proteomes" id="UP000776164"/>
    </source>
</evidence>
<evidence type="ECO:0000313" key="2">
    <source>
        <dbReference type="EMBL" id="MBM7472541.1"/>
    </source>
</evidence>
<feature type="compositionally biased region" description="Polar residues" evidence="1">
    <location>
        <begin position="262"/>
        <end position="274"/>
    </location>
</feature>
<feature type="region of interest" description="Disordered" evidence="1">
    <location>
        <begin position="228"/>
        <end position="274"/>
    </location>
</feature>